<dbReference type="EMBL" id="JAOVZQ010000001">
    <property type="protein sequence ID" value="MCY0095103.1"/>
    <property type="molecule type" value="Genomic_DNA"/>
</dbReference>
<dbReference type="InterPro" id="IPR050301">
    <property type="entry name" value="NTE"/>
</dbReference>
<dbReference type="PROSITE" id="PS51635">
    <property type="entry name" value="PNPLA"/>
    <property type="match status" value="1"/>
</dbReference>
<feature type="domain" description="PNPLA" evidence="6">
    <location>
        <begin position="46"/>
        <end position="206"/>
    </location>
</feature>
<dbReference type="InterPro" id="IPR016035">
    <property type="entry name" value="Acyl_Trfase/lysoPLipase"/>
</dbReference>
<dbReference type="Proteomes" id="UP001081283">
    <property type="component" value="Unassembled WGS sequence"/>
</dbReference>
<evidence type="ECO:0000313" key="8">
    <source>
        <dbReference type="Proteomes" id="UP001081283"/>
    </source>
</evidence>
<keyword evidence="1 4" id="KW-0378">Hydrolase</keyword>
<evidence type="ECO:0000256" key="1">
    <source>
        <dbReference type="ARBA" id="ARBA00022801"/>
    </source>
</evidence>
<protein>
    <submittedName>
        <fullName evidence="7">Patatin-like phospholipase family protein</fullName>
    </submittedName>
</protein>
<comment type="caution">
    <text evidence="4">Lacks conserved residue(s) required for the propagation of feature annotation.</text>
</comment>
<gene>
    <name evidence="7" type="ORF">OEG82_13865</name>
</gene>
<feature type="short sequence motif" description="DGA/G" evidence="4">
    <location>
        <begin position="193"/>
        <end position="195"/>
    </location>
</feature>
<sequence>MLNWNMNRPIEPRMAAPRSTIEVTPPLIPTLGTMKHIGPQKPRIALALGGGAARGWAHIGVLRALDEAGVEVSMIAGTSIGALVGGCYLAGRLDELETFARSLTMRRIAGLLDFAIGGGGLFGGMRLNDRMQEHLVGINIEDLDRTFVAVAAELNTGHEVWISKGSLITGIRASYALPGIFEPVRCNNRTLLDGALVNPVPVSVCRAHEQPLVVAVNLHYDLYGRSAVVKHTASDPVSEEPAGKRQRKPRESRLGMTAVMVQAFNIIQDRISRARLAGDPPDLSLHPRLADIGLSEFHRASEAIDRGYQETVNKLGEITRMQATLTPL</sequence>
<dbReference type="SUPFAM" id="SSF52151">
    <property type="entry name" value="FabD/lysophospholipase-like"/>
    <property type="match status" value="1"/>
</dbReference>
<name>A0ABT3YH05_9HYPH</name>
<organism evidence="7 8">
    <name type="scientific">Hoeflea ulvae</name>
    <dbReference type="NCBI Taxonomy" id="2983764"/>
    <lineage>
        <taxon>Bacteria</taxon>
        <taxon>Pseudomonadati</taxon>
        <taxon>Pseudomonadota</taxon>
        <taxon>Alphaproteobacteria</taxon>
        <taxon>Hyphomicrobiales</taxon>
        <taxon>Rhizobiaceae</taxon>
        <taxon>Hoeflea</taxon>
    </lineage>
</organism>
<keyword evidence="3 4" id="KW-0443">Lipid metabolism</keyword>
<feature type="active site" description="Proton acceptor" evidence="4">
    <location>
        <position position="193"/>
    </location>
</feature>
<accession>A0ABT3YH05</accession>
<dbReference type="PANTHER" id="PTHR14226:SF76">
    <property type="entry name" value="NTE FAMILY PROTEIN RSSA"/>
    <property type="match status" value="1"/>
</dbReference>
<evidence type="ECO:0000256" key="5">
    <source>
        <dbReference type="SAM" id="MobiDB-lite"/>
    </source>
</evidence>
<dbReference type="Gene3D" id="3.40.1090.10">
    <property type="entry name" value="Cytosolic phospholipase A2 catalytic domain"/>
    <property type="match status" value="2"/>
</dbReference>
<evidence type="ECO:0000256" key="2">
    <source>
        <dbReference type="ARBA" id="ARBA00022963"/>
    </source>
</evidence>
<dbReference type="InterPro" id="IPR002641">
    <property type="entry name" value="PNPLA_dom"/>
</dbReference>
<proteinExistence type="predicted"/>
<evidence type="ECO:0000256" key="4">
    <source>
        <dbReference type="PROSITE-ProRule" id="PRU01161"/>
    </source>
</evidence>
<dbReference type="Pfam" id="PF01734">
    <property type="entry name" value="Patatin"/>
    <property type="match status" value="1"/>
</dbReference>
<dbReference type="RefSeq" id="WP_267613002.1">
    <property type="nucleotide sequence ID" value="NZ_JAOVZQ010000001.1"/>
</dbReference>
<feature type="short sequence motif" description="GXSXG" evidence="4">
    <location>
        <begin position="77"/>
        <end position="81"/>
    </location>
</feature>
<keyword evidence="2 4" id="KW-0442">Lipid degradation</keyword>
<feature type="active site" description="Nucleophile" evidence="4">
    <location>
        <position position="79"/>
    </location>
</feature>
<evidence type="ECO:0000259" key="6">
    <source>
        <dbReference type="PROSITE" id="PS51635"/>
    </source>
</evidence>
<dbReference type="PANTHER" id="PTHR14226">
    <property type="entry name" value="NEUROPATHY TARGET ESTERASE/SWISS CHEESE D.MELANOGASTER"/>
    <property type="match status" value="1"/>
</dbReference>
<evidence type="ECO:0000256" key="3">
    <source>
        <dbReference type="ARBA" id="ARBA00023098"/>
    </source>
</evidence>
<evidence type="ECO:0000313" key="7">
    <source>
        <dbReference type="EMBL" id="MCY0095103.1"/>
    </source>
</evidence>
<reference evidence="7" key="1">
    <citation type="submission" date="2022-10" db="EMBL/GenBank/DDBJ databases">
        <title>Hoeflea sp. J2-29, isolated from marine algae.</title>
        <authorList>
            <person name="Kristyanto S."/>
            <person name="Kim J.M."/>
            <person name="Jeon C.O."/>
        </authorList>
    </citation>
    <scope>NUCLEOTIDE SEQUENCE</scope>
    <source>
        <strain evidence="7">J2-29</strain>
    </source>
</reference>
<feature type="region of interest" description="Disordered" evidence="5">
    <location>
        <begin position="233"/>
        <end position="252"/>
    </location>
</feature>
<keyword evidence="8" id="KW-1185">Reference proteome</keyword>
<comment type="caution">
    <text evidence="7">The sequence shown here is derived from an EMBL/GenBank/DDBJ whole genome shotgun (WGS) entry which is preliminary data.</text>
</comment>